<keyword evidence="2" id="KW-1185">Reference proteome</keyword>
<dbReference type="Proteomes" id="UP000708208">
    <property type="component" value="Unassembled WGS sequence"/>
</dbReference>
<reference evidence="1" key="1">
    <citation type="submission" date="2021-06" db="EMBL/GenBank/DDBJ databases">
        <authorList>
            <person name="Hodson N. C."/>
            <person name="Mongue J. A."/>
            <person name="Jaron S. K."/>
        </authorList>
    </citation>
    <scope>NUCLEOTIDE SEQUENCE</scope>
</reference>
<dbReference type="AlphaFoldDB" id="A0A8J2PGE6"/>
<evidence type="ECO:0000313" key="1">
    <source>
        <dbReference type="EMBL" id="CAG7822223.1"/>
    </source>
</evidence>
<comment type="caution">
    <text evidence="1">The sequence shown here is derived from an EMBL/GenBank/DDBJ whole genome shotgun (WGS) entry which is preliminary data.</text>
</comment>
<proteinExistence type="predicted"/>
<organism evidence="1 2">
    <name type="scientific">Allacma fusca</name>
    <dbReference type="NCBI Taxonomy" id="39272"/>
    <lineage>
        <taxon>Eukaryota</taxon>
        <taxon>Metazoa</taxon>
        <taxon>Ecdysozoa</taxon>
        <taxon>Arthropoda</taxon>
        <taxon>Hexapoda</taxon>
        <taxon>Collembola</taxon>
        <taxon>Symphypleona</taxon>
        <taxon>Sminthuridae</taxon>
        <taxon>Allacma</taxon>
    </lineage>
</organism>
<name>A0A8J2PGE6_9HEXA</name>
<accession>A0A8J2PGE6</accession>
<sequence length="343" mass="39089">MPKDCRKLPRQTLWSRKNRNNSKQIPGLLFGNVNNLFGEDGAVLALDESWDVSSISDEDNNENLSDSSEILDESRELQFDQPASDPISDINLESKLYEGCSLTLTESLSLVSAFVSKFNLKKNALEGLLQLLKLHIPDSVYYPTTEYKFNRHLAPTTVFVNKHYFCGKCNSHVENTTCKNCKLSLPSNFDMRNNHMFAVLDIRKQLEIVLQSTDVMDVLDKFHSRSTTTNSSSSNNNNMDLTFTLNTVGVPLFRSSGKSLWPILMTCNELPLYLKKRYFICAAIWSGKKKIDPFLVFPPVIKQLNSLQEIPVKWKNLANESNHKPKWNNRSPFVLECGYCEAE</sequence>
<dbReference type="OrthoDB" id="7699931at2759"/>
<protein>
    <submittedName>
        <fullName evidence="1">Uncharacterized protein</fullName>
    </submittedName>
</protein>
<evidence type="ECO:0000313" key="2">
    <source>
        <dbReference type="Proteomes" id="UP000708208"/>
    </source>
</evidence>
<dbReference type="EMBL" id="CAJVCH010525745">
    <property type="protein sequence ID" value="CAG7822223.1"/>
    <property type="molecule type" value="Genomic_DNA"/>
</dbReference>
<gene>
    <name evidence="1" type="ORF">AFUS01_LOCUS32506</name>
</gene>